<name>A0ABR7QFG2_9FLAO</name>
<keyword evidence="2" id="KW-1185">Reference proteome</keyword>
<dbReference type="EMBL" id="JACGWS010000018">
    <property type="protein sequence ID" value="MBC8757304.1"/>
    <property type="molecule type" value="Genomic_DNA"/>
</dbReference>
<gene>
    <name evidence="1" type="ORF">H2O64_21725</name>
</gene>
<evidence type="ECO:0000313" key="2">
    <source>
        <dbReference type="Proteomes" id="UP000619238"/>
    </source>
</evidence>
<dbReference type="Proteomes" id="UP000619238">
    <property type="component" value="Unassembled WGS sequence"/>
</dbReference>
<proteinExistence type="predicted"/>
<evidence type="ECO:0000313" key="1">
    <source>
        <dbReference type="EMBL" id="MBC8757304.1"/>
    </source>
</evidence>
<comment type="caution">
    <text evidence="1">The sequence shown here is derived from an EMBL/GenBank/DDBJ whole genome shotgun (WGS) entry which is preliminary data.</text>
</comment>
<organism evidence="1 2">
    <name type="scientific">Kordia aestuariivivens</name>
    <dbReference type="NCBI Taxonomy" id="2759037"/>
    <lineage>
        <taxon>Bacteria</taxon>
        <taxon>Pseudomonadati</taxon>
        <taxon>Bacteroidota</taxon>
        <taxon>Flavobacteriia</taxon>
        <taxon>Flavobacteriales</taxon>
        <taxon>Flavobacteriaceae</taxon>
        <taxon>Kordia</taxon>
    </lineage>
</organism>
<dbReference type="RefSeq" id="WP_187564347.1">
    <property type="nucleotide sequence ID" value="NZ_JACGWS010000018.1"/>
</dbReference>
<accession>A0ABR7QFG2</accession>
<protein>
    <submittedName>
        <fullName evidence="1">Uncharacterized protein</fullName>
    </submittedName>
</protein>
<sequence length="151" mass="17625">MIYGELRLIYSRSKNTVANVRNIIDNAIAIFLCFKIKVLILSLLSEINIQNVIKSLRIVVFYFNYKKGYLYLRFFFYYDNIMNELPTPPIQLSKKAMSELKVVLEQDIGKEALGKLSEAEINHIGCMMLTLTSIQLKIQIREKKRQVNLDQ</sequence>
<reference evidence="1 2" key="1">
    <citation type="submission" date="2020-07" db="EMBL/GenBank/DDBJ databases">
        <title>Description of Kordia aestuariivivens sp. nov., isolated from a tidal flat.</title>
        <authorList>
            <person name="Park S."/>
            <person name="Yoon J.-H."/>
        </authorList>
    </citation>
    <scope>NUCLEOTIDE SEQUENCE [LARGE SCALE GENOMIC DNA]</scope>
    <source>
        <strain evidence="1 2">YSTF-M3</strain>
    </source>
</reference>